<gene>
    <name evidence="1" type="ordered locus">SNSL254_A1743</name>
</gene>
<evidence type="ECO:0000313" key="1">
    <source>
        <dbReference type="EMBL" id="ACF62270.1"/>
    </source>
</evidence>
<protein>
    <submittedName>
        <fullName evidence="1">Uncharacterized protein</fullName>
    </submittedName>
</protein>
<dbReference type="AlphaFoldDB" id="A0A0H3BPX5"/>
<reference evidence="1 2" key="1">
    <citation type="journal article" date="2011" name="J. Bacteriol.">
        <title>Comparative genomics of 28 Salmonella enterica isolates: evidence for CRISPR-mediated adaptive sublineage evolution.</title>
        <authorList>
            <person name="Fricke W.F."/>
            <person name="Mammel M.K."/>
            <person name="McDermott P.F."/>
            <person name="Tartera C."/>
            <person name="White D.G."/>
            <person name="Leclerc J.E."/>
            <person name="Ravel J."/>
            <person name="Cebula T.A."/>
        </authorList>
    </citation>
    <scope>NUCLEOTIDE SEQUENCE [LARGE SCALE GENOMIC DNA]</scope>
    <source>
        <strain evidence="1 2">SL254</strain>
    </source>
</reference>
<accession>A0A0H3BPX5</accession>
<evidence type="ECO:0000313" key="2">
    <source>
        <dbReference type="Proteomes" id="UP000008824"/>
    </source>
</evidence>
<name>A0A0H3BPX5_SALNS</name>
<dbReference type="Proteomes" id="UP000008824">
    <property type="component" value="Chromosome"/>
</dbReference>
<dbReference type="KEGG" id="see:SNSL254_A1743"/>
<organism evidence="1 2">
    <name type="scientific">Salmonella newport (strain SL254)</name>
    <dbReference type="NCBI Taxonomy" id="423368"/>
    <lineage>
        <taxon>Bacteria</taxon>
        <taxon>Pseudomonadati</taxon>
        <taxon>Pseudomonadota</taxon>
        <taxon>Gammaproteobacteria</taxon>
        <taxon>Enterobacterales</taxon>
        <taxon>Enterobacteriaceae</taxon>
        <taxon>Salmonella</taxon>
    </lineage>
</organism>
<dbReference type="EMBL" id="CP001113">
    <property type="protein sequence ID" value="ACF62270.1"/>
    <property type="molecule type" value="Genomic_DNA"/>
</dbReference>
<dbReference type="HOGENOM" id="CLU_3276271_0_0_6"/>
<proteinExistence type="predicted"/>
<sequence length="41" mass="4731">MFQAKPKLNWSAQKPITYITNIGRKLMLWAEYTTAIIQTGC</sequence>